<keyword evidence="3" id="KW-1185">Reference proteome</keyword>
<dbReference type="InterPro" id="IPR011129">
    <property type="entry name" value="CSD"/>
</dbReference>
<sequence>MIKGQVKWFDTTKGYGFVVPDDGQGDVLLHANVLRNFGRSSVAEGALITIEAQGTDRGRQAVTILEIDTPETAQEEPAAPRPTELVVGDASDQPLLPARVKWFDKTKGFGFVNVFGDGDDVFVHMEVLRLYGLSDLQPGEAVSVRILQGPRGKMAAEVHSWDHAQLADAAPGKTAAN</sequence>
<evidence type="ECO:0000259" key="1">
    <source>
        <dbReference type="PROSITE" id="PS51857"/>
    </source>
</evidence>
<dbReference type="Gene3D" id="2.40.50.140">
    <property type="entry name" value="Nucleic acid-binding proteins"/>
    <property type="match status" value="2"/>
</dbReference>
<dbReference type="PANTHER" id="PTHR11544">
    <property type="entry name" value="COLD SHOCK DOMAIN CONTAINING PROTEINS"/>
    <property type="match status" value="1"/>
</dbReference>
<gene>
    <name evidence="2" type="ORF">GSH16_11990</name>
</gene>
<dbReference type="EMBL" id="WUWG01000005">
    <property type="protein sequence ID" value="MXU66169.1"/>
    <property type="molecule type" value="Genomic_DNA"/>
</dbReference>
<dbReference type="GO" id="GO:0005829">
    <property type="term" value="C:cytosol"/>
    <property type="evidence" value="ECO:0007669"/>
    <property type="project" value="UniProtKB-ARBA"/>
</dbReference>
<feature type="domain" description="CSD" evidence="1">
    <location>
        <begin position="1"/>
        <end position="66"/>
    </location>
</feature>
<dbReference type="SMART" id="SM00357">
    <property type="entry name" value="CSP"/>
    <property type="match status" value="2"/>
</dbReference>
<dbReference type="InterPro" id="IPR012340">
    <property type="entry name" value="NA-bd_OB-fold"/>
</dbReference>
<dbReference type="CDD" id="cd04458">
    <property type="entry name" value="CSP_CDS"/>
    <property type="match status" value="2"/>
</dbReference>
<comment type="caution">
    <text evidence="2">The sequence shown here is derived from an EMBL/GenBank/DDBJ whole genome shotgun (WGS) entry which is preliminary data.</text>
</comment>
<evidence type="ECO:0000313" key="2">
    <source>
        <dbReference type="EMBL" id="MXU66169.1"/>
    </source>
</evidence>
<proteinExistence type="predicted"/>
<reference evidence="2 3" key="1">
    <citation type="submission" date="2019-12" db="EMBL/GenBank/DDBJ databases">
        <title>Strain KN286 was isolated from seawater, which was collected from Caroline Seamount in the tropical western Pacific.</title>
        <authorList>
            <person name="Wang Q."/>
        </authorList>
    </citation>
    <scope>NUCLEOTIDE SEQUENCE [LARGE SCALE GENOMIC DNA]</scope>
    <source>
        <strain evidence="2 3">KN286</strain>
    </source>
</reference>
<dbReference type="InterPro" id="IPR050181">
    <property type="entry name" value="Cold_shock_domain"/>
</dbReference>
<protein>
    <submittedName>
        <fullName evidence="2">Cold shock domain-containing protein</fullName>
    </submittedName>
</protein>
<dbReference type="Proteomes" id="UP000436016">
    <property type="component" value="Unassembled WGS sequence"/>
</dbReference>
<dbReference type="SUPFAM" id="SSF50249">
    <property type="entry name" value="Nucleic acid-binding proteins"/>
    <property type="match status" value="2"/>
</dbReference>
<feature type="domain" description="CSD" evidence="1">
    <location>
        <begin position="95"/>
        <end position="160"/>
    </location>
</feature>
<dbReference type="PROSITE" id="PS51857">
    <property type="entry name" value="CSD_2"/>
    <property type="match status" value="2"/>
</dbReference>
<dbReference type="RefSeq" id="WP_160855419.1">
    <property type="nucleotide sequence ID" value="NZ_WUWG01000005.1"/>
</dbReference>
<accession>A0A6B0TTQ9</accession>
<dbReference type="PRINTS" id="PR00050">
    <property type="entry name" value="COLDSHOCK"/>
</dbReference>
<dbReference type="AlphaFoldDB" id="A0A6B0TTQ9"/>
<organism evidence="2 3">
    <name type="scientific">Oceanomicrobium pacificus</name>
    <dbReference type="NCBI Taxonomy" id="2692916"/>
    <lineage>
        <taxon>Bacteria</taxon>
        <taxon>Pseudomonadati</taxon>
        <taxon>Pseudomonadota</taxon>
        <taxon>Alphaproteobacteria</taxon>
        <taxon>Rhodobacterales</taxon>
        <taxon>Paracoccaceae</taxon>
        <taxon>Oceanomicrobium</taxon>
    </lineage>
</organism>
<dbReference type="InterPro" id="IPR002059">
    <property type="entry name" value="CSP_DNA-bd"/>
</dbReference>
<dbReference type="Pfam" id="PF00313">
    <property type="entry name" value="CSD"/>
    <property type="match status" value="2"/>
</dbReference>
<name>A0A6B0TTQ9_9RHOB</name>
<dbReference type="GO" id="GO:0003676">
    <property type="term" value="F:nucleic acid binding"/>
    <property type="evidence" value="ECO:0007669"/>
    <property type="project" value="InterPro"/>
</dbReference>
<evidence type="ECO:0000313" key="3">
    <source>
        <dbReference type="Proteomes" id="UP000436016"/>
    </source>
</evidence>